<feature type="domain" description="ABC-type glycine betaine transport system substrate-binding" evidence="4">
    <location>
        <begin position="894"/>
        <end position="949"/>
    </location>
</feature>
<dbReference type="SUPFAM" id="SSF53850">
    <property type="entry name" value="Periplasmic binding protein-like II"/>
    <property type="match status" value="1"/>
</dbReference>
<feature type="transmembrane region" description="Helical" evidence="3">
    <location>
        <begin position="1305"/>
        <end position="1327"/>
    </location>
</feature>
<feature type="compositionally biased region" description="Low complexity" evidence="2">
    <location>
        <begin position="82"/>
        <end position="93"/>
    </location>
</feature>
<dbReference type="Pfam" id="PF07699">
    <property type="entry name" value="Ephrin_rec_like"/>
    <property type="match status" value="1"/>
</dbReference>
<feature type="transmembrane region" description="Helical" evidence="3">
    <location>
        <begin position="1209"/>
        <end position="1231"/>
    </location>
</feature>
<sequence>MPVLVVPGRTQGIDLPDPAADAWGPSYRPELFAPAELGMEGAKLAAIRRRREMEAEAAEVPKPAASAGRRQVEPPAGGPRNSSKLQALSSSASVPHGAQINAMHPLPAIVSLGRSAPAEARQLPEQLRFERPDKLLYDRALSPEDPLKEPALEADLEIKVCLPTDGVKGEPLLLEVGERVCQPKKSALSLSVGGCFEGGVARDVCRPSPFHGLPRPREAAAAQPTQGRREQQPNPKARPSPLGSDRKRPDLSKADAEQLFRNWDVFNAEAASRRLWKTLGQLQEEALRERREKEELRHENRQLQMHYDDYGYSCIYDYDYDCGYSYDDDGDYVYCDCDYDDYDDDDYTYDYASKEVQEECVPLKTGPTAVLNVIAYMPFMLVLNRLAGFSLEYQRFIAIYSLEVAGWINNWVMGTAVAMVSFTQLALRYLILLYLERFLPSWMQGYIEFPLSTIESRYTTSQNAVVTQLQTALAILQMNCYPYHYIHYAVVMVEHMFFHRMVEFKFAWLHKLYHEVQPLYRLAHLEHHICKGTYATTPAAGIWEAWLEGGTLFFCNSLACIPYLLFHAAYSGPNVVTHTMWPHKSCIQWHTLHHLVHSDVYAINVPSKMDKQFSRDVKQYQERLQCSFFVRYADASDGVAEERFLAAVLPTDRPHHLFSSSLQRRPGPPQPRCFTAESSEAALLMMKATCNVMMLVVAVVVVVVVLVVVVATELTAILLSEAYYTSGLALDFYKSYNTSLQRGFIGHDPARFFSKVTELDTAAFAPCNSSEHEFTNDAQMRLYREWTGDEDGVRETGAGFMANCVDGYFWPSPVFMQWSTFFEMPTAIGIPKSEAPKGLELSDFADLRVFAVAVSNGVSSELRKWPQDAAFLHLDTSQVVFPRHKRREWEMGYPENSIVKLAAGQLAAMAPRVYQFLENLRLDLEDMQSLLLEVERGASSRVAACSWVRNNTEIWTTWIPVDTQCLPGNFSQSILDNEGETYLCKPCPAGTYENAFGKTVCVSCDVGTFTNEIPSWCDWDPLLAETLDHPISVILVAAERRIPSLACDTLTGLQALVHSSRLPGSGHGVDLVLPLEEAKELLQGRLKQYKTVAEVMDAEQVTQPGHTLVGAVAASQLLTLVQQLVVIRKLGIEWQEPLKEYLELLAVFGVDLDMLSLSCIASVSPVLKYVLAVSVTPILAAIALLLHLSALFFKKYVKQGLRVRLDLSALLRTVGSLIAILFISIFTSLVAPFQCNLHPNGRMIGAAACLMPLCFLSICFWIIFLKLPRWLRRADAVYFRACSFLWMRYRPGAERFSIFFLCRNALFVLCPLLPSLSIKLVVLNVLLYSSLIATLSQPWRVPASNALDVLLHVGLLVSELR</sequence>
<dbReference type="SMART" id="SM01411">
    <property type="entry name" value="Ephrin_rec_like"/>
    <property type="match status" value="1"/>
</dbReference>
<protein>
    <submittedName>
        <fullName evidence="6">Uncharacterized protein</fullName>
    </submittedName>
</protein>
<evidence type="ECO:0000313" key="6">
    <source>
        <dbReference type="EMBL" id="OLP83866.1"/>
    </source>
</evidence>
<proteinExistence type="predicted"/>
<feature type="transmembrane region" description="Helical" evidence="3">
    <location>
        <begin position="1166"/>
        <end position="1188"/>
    </location>
</feature>
<dbReference type="OrthoDB" id="408954at2759"/>
<keyword evidence="7" id="KW-1185">Reference proteome</keyword>
<feature type="compositionally biased region" description="Low complexity" evidence="2">
    <location>
        <begin position="58"/>
        <end position="67"/>
    </location>
</feature>
<keyword evidence="3" id="KW-0472">Membrane</keyword>
<evidence type="ECO:0000259" key="4">
    <source>
        <dbReference type="Pfam" id="PF04069"/>
    </source>
</evidence>
<feature type="transmembrane region" description="Helical" evidence="3">
    <location>
        <begin position="411"/>
        <end position="435"/>
    </location>
</feature>
<evidence type="ECO:0000256" key="1">
    <source>
        <dbReference type="SAM" id="Coils"/>
    </source>
</evidence>
<evidence type="ECO:0000313" key="7">
    <source>
        <dbReference type="Proteomes" id="UP000186817"/>
    </source>
</evidence>
<dbReference type="Gene3D" id="3.40.190.10">
    <property type="entry name" value="Periplasmic binding protein-like II"/>
    <property type="match status" value="1"/>
</dbReference>
<feature type="coiled-coil region" evidence="1">
    <location>
        <begin position="279"/>
        <end position="306"/>
    </location>
</feature>
<dbReference type="GO" id="GO:0043190">
    <property type="term" value="C:ATP-binding cassette (ABC) transporter complex"/>
    <property type="evidence" value="ECO:0007669"/>
    <property type="project" value="InterPro"/>
</dbReference>
<evidence type="ECO:0000259" key="5">
    <source>
        <dbReference type="Pfam" id="PF07699"/>
    </source>
</evidence>
<keyword evidence="3" id="KW-1133">Transmembrane helix</keyword>
<dbReference type="Pfam" id="PF04069">
    <property type="entry name" value="OpuAC"/>
    <property type="match status" value="1"/>
</dbReference>
<feature type="domain" description="Tyrosine-protein kinase ephrin type A/B receptor-like" evidence="5">
    <location>
        <begin position="980"/>
        <end position="1015"/>
    </location>
</feature>
<evidence type="ECO:0000256" key="3">
    <source>
        <dbReference type="SAM" id="Phobius"/>
    </source>
</evidence>
<gene>
    <name evidence="6" type="ORF">AK812_SmicGene35327</name>
</gene>
<organism evidence="6 7">
    <name type="scientific">Symbiodinium microadriaticum</name>
    <name type="common">Dinoflagellate</name>
    <name type="synonym">Zooxanthella microadriatica</name>
    <dbReference type="NCBI Taxonomy" id="2951"/>
    <lineage>
        <taxon>Eukaryota</taxon>
        <taxon>Sar</taxon>
        <taxon>Alveolata</taxon>
        <taxon>Dinophyceae</taxon>
        <taxon>Suessiales</taxon>
        <taxon>Symbiodiniaceae</taxon>
        <taxon>Symbiodinium</taxon>
    </lineage>
</organism>
<feature type="region of interest" description="Disordered" evidence="2">
    <location>
        <begin position="50"/>
        <end position="95"/>
    </location>
</feature>
<feature type="region of interest" description="Disordered" evidence="2">
    <location>
        <begin position="207"/>
        <end position="251"/>
    </location>
</feature>
<dbReference type="InterPro" id="IPR011641">
    <property type="entry name" value="Tyr-kin_ephrin_A/B_rcpt-like"/>
</dbReference>
<dbReference type="EMBL" id="LSRX01001086">
    <property type="protein sequence ID" value="OLP83866.1"/>
    <property type="molecule type" value="Genomic_DNA"/>
</dbReference>
<name>A0A1Q9CLT5_SYMMI</name>
<dbReference type="Proteomes" id="UP000186817">
    <property type="component" value="Unassembled WGS sequence"/>
</dbReference>
<feature type="transmembrane region" description="Helical" evidence="3">
    <location>
        <begin position="692"/>
        <end position="711"/>
    </location>
</feature>
<keyword evidence="1" id="KW-0175">Coiled coil</keyword>
<dbReference type="GO" id="GO:0022857">
    <property type="term" value="F:transmembrane transporter activity"/>
    <property type="evidence" value="ECO:0007669"/>
    <property type="project" value="InterPro"/>
</dbReference>
<accession>A0A1Q9CLT5</accession>
<keyword evidence="3" id="KW-0812">Transmembrane</keyword>
<dbReference type="Gene3D" id="2.10.50.10">
    <property type="entry name" value="Tumor Necrosis Factor Receptor, subunit A, domain 2"/>
    <property type="match status" value="1"/>
</dbReference>
<dbReference type="InterPro" id="IPR007210">
    <property type="entry name" value="ABC_Gly_betaine_transp_sub-bd"/>
</dbReference>
<feature type="transmembrane region" description="Helical" evidence="3">
    <location>
        <begin position="1243"/>
        <end position="1264"/>
    </location>
</feature>
<evidence type="ECO:0000256" key="2">
    <source>
        <dbReference type="SAM" id="MobiDB-lite"/>
    </source>
</evidence>
<reference evidence="6 7" key="1">
    <citation type="submission" date="2016-02" db="EMBL/GenBank/DDBJ databases">
        <title>Genome analysis of coral dinoflagellate symbionts highlights evolutionary adaptations to a symbiotic lifestyle.</title>
        <authorList>
            <person name="Aranda M."/>
            <person name="Li Y."/>
            <person name="Liew Y.J."/>
            <person name="Baumgarten S."/>
            <person name="Simakov O."/>
            <person name="Wilson M."/>
            <person name="Piel J."/>
            <person name="Ashoor H."/>
            <person name="Bougouffa S."/>
            <person name="Bajic V.B."/>
            <person name="Ryu T."/>
            <person name="Ravasi T."/>
            <person name="Bayer T."/>
            <person name="Micklem G."/>
            <person name="Kim H."/>
            <person name="Bhak J."/>
            <person name="Lajeunesse T.C."/>
            <person name="Voolstra C.R."/>
        </authorList>
    </citation>
    <scope>NUCLEOTIDE SEQUENCE [LARGE SCALE GENOMIC DNA]</scope>
    <source>
        <strain evidence="6 7">CCMP2467</strain>
    </source>
</reference>
<comment type="caution">
    <text evidence="6">The sequence shown here is derived from an EMBL/GenBank/DDBJ whole genome shotgun (WGS) entry which is preliminary data.</text>
</comment>